<name>A0AA39RYY5_ACESA</name>
<comment type="caution">
    <text evidence="2">The sequence shown here is derived from an EMBL/GenBank/DDBJ whole genome shotgun (WGS) entry which is preliminary data.</text>
</comment>
<evidence type="ECO:0000313" key="3">
    <source>
        <dbReference type="Proteomes" id="UP001168877"/>
    </source>
</evidence>
<dbReference type="SUPFAM" id="SSF54160">
    <property type="entry name" value="Chromo domain-like"/>
    <property type="match status" value="1"/>
</dbReference>
<dbReference type="Gene3D" id="2.40.50.40">
    <property type="match status" value="1"/>
</dbReference>
<feature type="domain" description="Chromo" evidence="1">
    <location>
        <begin position="14"/>
        <end position="79"/>
    </location>
</feature>
<dbReference type="AlphaFoldDB" id="A0AA39RYY5"/>
<organism evidence="2 3">
    <name type="scientific">Acer saccharum</name>
    <name type="common">Sugar maple</name>
    <dbReference type="NCBI Taxonomy" id="4024"/>
    <lineage>
        <taxon>Eukaryota</taxon>
        <taxon>Viridiplantae</taxon>
        <taxon>Streptophyta</taxon>
        <taxon>Embryophyta</taxon>
        <taxon>Tracheophyta</taxon>
        <taxon>Spermatophyta</taxon>
        <taxon>Magnoliopsida</taxon>
        <taxon>eudicotyledons</taxon>
        <taxon>Gunneridae</taxon>
        <taxon>Pentapetalae</taxon>
        <taxon>rosids</taxon>
        <taxon>malvids</taxon>
        <taxon>Sapindales</taxon>
        <taxon>Sapindaceae</taxon>
        <taxon>Hippocastanoideae</taxon>
        <taxon>Acereae</taxon>
        <taxon>Acer</taxon>
    </lineage>
</organism>
<reference evidence="2" key="1">
    <citation type="journal article" date="2022" name="Plant J.">
        <title>Strategies of tolerance reflected in two North American maple genomes.</title>
        <authorList>
            <person name="McEvoy S.L."/>
            <person name="Sezen U.U."/>
            <person name="Trouern-Trend A."/>
            <person name="McMahon S.M."/>
            <person name="Schaberg P.G."/>
            <person name="Yang J."/>
            <person name="Wegrzyn J.L."/>
            <person name="Swenson N.G."/>
        </authorList>
    </citation>
    <scope>NUCLEOTIDE SEQUENCE</scope>
    <source>
        <strain evidence="2">NS2018</strain>
    </source>
</reference>
<dbReference type="InterPro" id="IPR023780">
    <property type="entry name" value="Chromo_domain"/>
</dbReference>
<evidence type="ECO:0000313" key="2">
    <source>
        <dbReference type="EMBL" id="KAK0581012.1"/>
    </source>
</evidence>
<gene>
    <name evidence="2" type="ORF">LWI29_008834</name>
</gene>
<dbReference type="EMBL" id="JAUESC010000384">
    <property type="protein sequence ID" value="KAK0581012.1"/>
    <property type="molecule type" value="Genomic_DNA"/>
</dbReference>
<proteinExistence type="predicted"/>
<dbReference type="Proteomes" id="UP001168877">
    <property type="component" value="Unassembled WGS sequence"/>
</dbReference>
<reference evidence="2" key="2">
    <citation type="submission" date="2023-06" db="EMBL/GenBank/DDBJ databases">
        <authorList>
            <person name="Swenson N.G."/>
            <person name="Wegrzyn J.L."/>
            <person name="Mcevoy S.L."/>
        </authorList>
    </citation>
    <scope>NUCLEOTIDE SEQUENCE</scope>
    <source>
        <strain evidence="2">NS2018</strain>
        <tissue evidence="2">Leaf</tissue>
    </source>
</reference>
<accession>A0AA39RYY5</accession>
<evidence type="ECO:0000259" key="1">
    <source>
        <dbReference type="PROSITE" id="PS50013"/>
    </source>
</evidence>
<dbReference type="InterPro" id="IPR000953">
    <property type="entry name" value="Chromo/chromo_shadow_dom"/>
</dbReference>
<dbReference type="PROSITE" id="PS50013">
    <property type="entry name" value="CHROMO_2"/>
    <property type="match status" value="1"/>
</dbReference>
<dbReference type="InterPro" id="IPR016197">
    <property type="entry name" value="Chromo-like_dom_sf"/>
</dbReference>
<sequence>MRMWKKDLSRGATTSYEKVAELIMANCTVVGRPSYPPRRENLVKWKGLPECEASWEPESVLCRFNPKIRWFWQEGEEHD</sequence>
<protein>
    <recommendedName>
        <fullName evidence="1">Chromo domain-containing protein</fullName>
    </recommendedName>
</protein>
<dbReference type="Pfam" id="PF00385">
    <property type="entry name" value="Chromo"/>
    <property type="match status" value="1"/>
</dbReference>
<keyword evidence="3" id="KW-1185">Reference proteome</keyword>